<sequence>MKFLDLLALNEVNLALTFDTESYTILGNCDAYSTKPARDHKELYARIEKTLEDKYKKMVADLNTLPAQVYQHIAPKMNLERDTPFGTFHERANRRVFAFMIAALNEFHYDYDFANTLNPDHFIRESLEDFKYNIDDTMRHLRPQLYSAGLPAGAMTPLGTPIWSDRSWELIDSEMSLQDCAIYKWKPPVDPFDGEDGSMWSFRYLLYSKEHKRVCYLHLRCVPRSLSYSPTYPESLMDRYKHRVSRESNEDQGSSKRAEYWLGDRAKNGVQYGSSGNLDNRVIDHPYEEVVDREEVVNWLDVENQQGLHEYMSDEMDSDVESLRERDMSRERERSAARERERSVVQERESRKRSIVRSMSEDVADRMELTS</sequence>
<keyword evidence="1" id="KW-0804">Transcription</keyword>
<dbReference type="Proteomes" id="UP000193144">
    <property type="component" value="Unassembled WGS sequence"/>
</dbReference>
<dbReference type="Gene3D" id="3.40.1000.50">
    <property type="entry name" value="Repressor of RNA polymerase III transcription Maf1"/>
    <property type="match status" value="1"/>
</dbReference>
<keyword evidence="1" id="KW-0805">Transcription regulation</keyword>
<dbReference type="AlphaFoldDB" id="A0A1Y1ZSD5"/>
<dbReference type="PANTHER" id="PTHR22504">
    <property type="entry name" value="REPRESSOR OF RNA POLYMERASE III TRANSCRIPTION MAF1"/>
    <property type="match status" value="1"/>
</dbReference>
<dbReference type="InterPro" id="IPR015257">
    <property type="entry name" value="Maf1"/>
</dbReference>
<accession>A0A1Y1ZSD5</accession>
<reference evidence="3 4" key="1">
    <citation type="submission" date="2016-07" db="EMBL/GenBank/DDBJ databases">
        <title>Pervasive Adenine N6-methylation of Active Genes in Fungi.</title>
        <authorList>
            <consortium name="DOE Joint Genome Institute"/>
            <person name="Mondo S.J."/>
            <person name="Dannebaum R.O."/>
            <person name="Kuo R.C."/>
            <person name="Labutti K."/>
            <person name="Haridas S."/>
            <person name="Kuo A."/>
            <person name="Salamov A."/>
            <person name="Ahrendt S.R."/>
            <person name="Lipzen A."/>
            <person name="Sullivan W."/>
            <person name="Andreopoulos W.B."/>
            <person name="Clum A."/>
            <person name="Lindquist E."/>
            <person name="Daum C."/>
            <person name="Ramamoorthy G.K."/>
            <person name="Gryganskyi A."/>
            <person name="Culley D."/>
            <person name="Magnuson J.K."/>
            <person name="James T.Y."/>
            <person name="O'Malley M.A."/>
            <person name="Stajich J.E."/>
            <person name="Spatafora J.W."/>
            <person name="Visel A."/>
            <person name="Grigoriev I.V."/>
        </authorList>
    </citation>
    <scope>NUCLEOTIDE SEQUENCE [LARGE SCALE GENOMIC DNA]</scope>
    <source>
        <strain evidence="3 4">CBS 115471</strain>
    </source>
</reference>
<protein>
    <recommendedName>
        <fullName evidence="1">Repressor of RNA polymerase III transcription MAF1</fullName>
    </recommendedName>
</protein>
<comment type="function">
    <text evidence="1">Mediator of diverse signals that repress RNA polymerase III transcription. Inhibits the de novo assembly of TFIIIB onto DNA.</text>
</comment>
<dbReference type="GO" id="GO:0016480">
    <property type="term" value="P:negative regulation of transcription by RNA polymerase III"/>
    <property type="evidence" value="ECO:0007669"/>
    <property type="project" value="UniProtKB-UniRule"/>
</dbReference>
<feature type="compositionally biased region" description="Basic and acidic residues" evidence="2">
    <location>
        <begin position="359"/>
        <end position="371"/>
    </location>
</feature>
<proteinExistence type="inferred from homology"/>
<organism evidence="3 4">
    <name type="scientific">Clohesyomyces aquaticus</name>
    <dbReference type="NCBI Taxonomy" id="1231657"/>
    <lineage>
        <taxon>Eukaryota</taxon>
        <taxon>Fungi</taxon>
        <taxon>Dikarya</taxon>
        <taxon>Ascomycota</taxon>
        <taxon>Pezizomycotina</taxon>
        <taxon>Dothideomycetes</taxon>
        <taxon>Pleosporomycetidae</taxon>
        <taxon>Pleosporales</taxon>
        <taxon>Lindgomycetaceae</taxon>
        <taxon>Clohesyomyces</taxon>
    </lineage>
</organism>
<name>A0A1Y1ZSD5_9PLEO</name>
<evidence type="ECO:0000256" key="1">
    <source>
        <dbReference type="PIRNR" id="PIRNR037240"/>
    </source>
</evidence>
<keyword evidence="4" id="KW-1185">Reference proteome</keyword>
<keyword evidence="1" id="KW-0539">Nucleus</keyword>
<dbReference type="GO" id="GO:0005634">
    <property type="term" value="C:nucleus"/>
    <property type="evidence" value="ECO:0007669"/>
    <property type="project" value="UniProtKB-SubCell"/>
</dbReference>
<gene>
    <name evidence="3" type="ORF">BCR34DRAFT_586680</name>
</gene>
<dbReference type="PANTHER" id="PTHR22504:SF0">
    <property type="entry name" value="REPRESSOR OF RNA POLYMERASE III TRANSCRIPTION MAF1 HOMOLOG"/>
    <property type="match status" value="1"/>
</dbReference>
<comment type="similarity">
    <text evidence="1">Belongs to the MAF1 family.</text>
</comment>
<dbReference type="PIRSF" id="PIRSF037240">
    <property type="entry name" value="RNA_polIII_Trep_MAF1"/>
    <property type="match status" value="1"/>
</dbReference>
<dbReference type="InterPro" id="IPR038564">
    <property type="entry name" value="Maf1_sf"/>
</dbReference>
<dbReference type="STRING" id="1231657.A0A1Y1ZSD5"/>
<feature type="compositionally biased region" description="Basic and acidic residues" evidence="2">
    <location>
        <begin position="321"/>
        <end position="352"/>
    </location>
</feature>
<comment type="subcellular location">
    <subcellularLocation>
        <location evidence="1">Nucleus</location>
    </subcellularLocation>
</comment>
<dbReference type="Pfam" id="PF09174">
    <property type="entry name" value="Maf1"/>
    <property type="match status" value="1"/>
</dbReference>
<evidence type="ECO:0000313" key="3">
    <source>
        <dbReference type="EMBL" id="ORY13146.1"/>
    </source>
</evidence>
<evidence type="ECO:0000256" key="2">
    <source>
        <dbReference type="SAM" id="MobiDB-lite"/>
    </source>
</evidence>
<dbReference type="OrthoDB" id="277029at2759"/>
<keyword evidence="1" id="KW-0678">Repressor</keyword>
<evidence type="ECO:0000313" key="4">
    <source>
        <dbReference type="Proteomes" id="UP000193144"/>
    </source>
</evidence>
<dbReference type="EMBL" id="MCFA01000044">
    <property type="protein sequence ID" value="ORY13146.1"/>
    <property type="molecule type" value="Genomic_DNA"/>
</dbReference>
<comment type="caution">
    <text evidence="3">The sequence shown here is derived from an EMBL/GenBank/DDBJ whole genome shotgun (WGS) entry which is preliminary data.</text>
</comment>
<dbReference type="GO" id="GO:0000994">
    <property type="term" value="F:RNA polymerase III core binding"/>
    <property type="evidence" value="ECO:0007669"/>
    <property type="project" value="TreeGrafter"/>
</dbReference>
<feature type="region of interest" description="Disordered" evidence="2">
    <location>
        <begin position="310"/>
        <end position="371"/>
    </location>
</feature>